<dbReference type="Proteomes" id="UP000596661">
    <property type="component" value="Chromosome 6"/>
</dbReference>
<feature type="compositionally biased region" description="Low complexity" evidence="1">
    <location>
        <begin position="1"/>
        <end position="16"/>
    </location>
</feature>
<keyword evidence="3" id="KW-1185">Reference proteome</keyword>
<evidence type="ECO:0000313" key="3">
    <source>
        <dbReference type="Proteomes" id="UP000596661"/>
    </source>
</evidence>
<evidence type="ECO:0000256" key="1">
    <source>
        <dbReference type="SAM" id="MobiDB-lite"/>
    </source>
</evidence>
<proteinExistence type="predicted"/>
<reference evidence="2" key="1">
    <citation type="submission" date="2018-11" db="EMBL/GenBank/DDBJ databases">
        <authorList>
            <person name="Grassa J C."/>
        </authorList>
    </citation>
    <scope>NUCLEOTIDE SEQUENCE [LARGE SCALE GENOMIC DNA]</scope>
</reference>
<dbReference type="AlphaFoldDB" id="A0A803PUE7"/>
<evidence type="ECO:0000313" key="2">
    <source>
        <dbReference type="EnsemblPlants" id="cds.evm.model.06.1421"/>
    </source>
</evidence>
<accession>A0A803PUE7</accession>
<name>A0A803PUE7_CANSA</name>
<feature type="compositionally biased region" description="Low complexity" evidence="1">
    <location>
        <begin position="31"/>
        <end position="44"/>
    </location>
</feature>
<feature type="region of interest" description="Disordered" evidence="1">
    <location>
        <begin position="29"/>
        <end position="51"/>
    </location>
</feature>
<sequence length="82" mass="8648">MAILRSSSSPSLLPLSDCGRTGKDLSMCVPGGSKASSSGKSKGLVAKKKRDKEKIVEKGKVSEDDCVVKRKELGNVLCGFSF</sequence>
<organism evidence="2 3">
    <name type="scientific">Cannabis sativa</name>
    <name type="common">Hemp</name>
    <name type="synonym">Marijuana</name>
    <dbReference type="NCBI Taxonomy" id="3483"/>
    <lineage>
        <taxon>Eukaryota</taxon>
        <taxon>Viridiplantae</taxon>
        <taxon>Streptophyta</taxon>
        <taxon>Embryophyta</taxon>
        <taxon>Tracheophyta</taxon>
        <taxon>Spermatophyta</taxon>
        <taxon>Magnoliopsida</taxon>
        <taxon>eudicotyledons</taxon>
        <taxon>Gunneridae</taxon>
        <taxon>Pentapetalae</taxon>
        <taxon>rosids</taxon>
        <taxon>fabids</taxon>
        <taxon>Rosales</taxon>
        <taxon>Cannabaceae</taxon>
        <taxon>Cannabis</taxon>
    </lineage>
</organism>
<dbReference type="EnsemblPlants" id="evm.model.06.1421">
    <property type="protein sequence ID" value="cds.evm.model.06.1421"/>
    <property type="gene ID" value="evm.TU.06.1421"/>
</dbReference>
<feature type="region of interest" description="Disordered" evidence="1">
    <location>
        <begin position="1"/>
        <end position="20"/>
    </location>
</feature>
<dbReference type="Gramene" id="evm.model.06.1421">
    <property type="protein sequence ID" value="cds.evm.model.06.1421"/>
    <property type="gene ID" value="evm.TU.06.1421"/>
</dbReference>
<dbReference type="EMBL" id="UZAU01000606">
    <property type="status" value="NOT_ANNOTATED_CDS"/>
    <property type="molecule type" value="Genomic_DNA"/>
</dbReference>
<reference evidence="2" key="2">
    <citation type="submission" date="2021-03" db="UniProtKB">
        <authorList>
            <consortium name="EnsemblPlants"/>
        </authorList>
    </citation>
    <scope>IDENTIFICATION</scope>
</reference>
<protein>
    <submittedName>
        <fullName evidence="2">Uncharacterized protein</fullName>
    </submittedName>
</protein>